<protein>
    <recommendedName>
        <fullName evidence="2">Amidohydrolase-related domain-containing protein</fullName>
    </recommendedName>
</protein>
<accession>X0YFX7</accession>
<reference evidence="3" key="1">
    <citation type="journal article" date="2014" name="Front. Microbiol.">
        <title>High frequency of phylogenetically diverse reductive dehalogenase-homologous genes in deep subseafloor sedimentary metagenomes.</title>
        <authorList>
            <person name="Kawai M."/>
            <person name="Futagami T."/>
            <person name="Toyoda A."/>
            <person name="Takaki Y."/>
            <person name="Nishi S."/>
            <person name="Hori S."/>
            <person name="Arai W."/>
            <person name="Tsubouchi T."/>
            <person name="Morono Y."/>
            <person name="Uchiyama I."/>
            <person name="Ito T."/>
            <person name="Fujiyama A."/>
            <person name="Inagaki F."/>
            <person name="Takami H."/>
        </authorList>
    </citation>
    <scope>NUCLEOTIDE SEQUENCE</scope>
    <source>
        <strain evidence="3">Expedition CK06-06</strain>
    </source>
</reference>
<gene>
    <name evidence="3" type="ORF">S01H1_78683</name>
</gene>
<dbReference type="GO" id="GO:0005737">
    <property type="term" value="C:cytoplasm"/>
    <property type="evidence" value="ECO:0007669"/>
    <property type="project" value="TreeGrafter"/>
</dbReference>
<dbReference type="AlphaFoldDB" id="X0YFX7"/>
<dbReference type="InterPro" id="IPR032466">
    <property type="entry name" value="Metal_Hydrolase"/>
</dbReference>
<dbReference type="EMBL" id="BARS01052974">
    <property type="protein sequence ID" value="GAG47513.1"/>
    <property type="molecule type" value="Genomic_DNA"/>
</dbReference>
<dbReference type="GO" id="GO:0019748">
    <property type="term" value="P:secondary metabolic process"/>
    <property type="evidence" value="ECO:0007669"/>
    <property type="project" value="TreeGrafter"/>
</dbReference>
<keyword evidence="1" id="KW-0456">Lyase</keyword>
<feature type="non-terminal residue" evidence="3">
    <location>
        <position position="228"/>
    </location>
</feature>
<name>X0YFX7_9ZZZZ</name>
<evidence type="ECO:0000259" key="2">
    <source>
        <dbReference type="Pfam" id="PF04909"/>
    </source>
</evidence>
<dbReference type="InterPro" id="IPR006680">
    <property type="entry name" value="Amidohydro-rel"/>
</dbReference>
<feature type="domain" description="Amidohydrolase-related" evidence="2">
    <location>
        <begin position="58"/>
        <end position="220"/>
    </location>
</feature>
<proteinExistence type="predicted"/>
<dbReference type="GO" id="GO:0016787">
    <property type="term" value="F:hydrolase activity"/>
    <property type="evidence" value="ECO:0007669"/>
    <property type="project" value="InterPro"/>
</dbReference>
<feature type="non-terminal residue" evidence="3">
    <location>
        <position position="1"/>
    </location>
</feature>
<evidence type="ECO:0000256" key="1">
    <source>
        <dbReference type="ARBA" id="ARBA00023239"/>
    </source>
</evidence>
<dbReference type="Pfam" id="PF04909">
    <property type="entry name" value="Amidohydro_2"/>
    <property type="match status" value="1"/>
</dbReference>
<evidence type="ECO:0000313" key="3">
    <source>
        <dbReference type="EMBL" id="GAG47513.1"/>
    </source>
</evidence>
<dbReference type="SUPFAM" id="SSF51556">
    <property type="entry name" value="Metallo-dependent hydrolases"/>
    <property type="match status" value="1"/>
</dbReference>
<sequence length="228" mass="25803">NEDGLRGAWDSDERLKVLDADGIAGEVVYADGITEMNAPPFGGGFAMPAEKVVPELQWAGCRAHNRWLSEFVARAPERRCGLGCIPIFWEVEKAVEEIQWCRDNGLRGLTFPIAWGKQAPYHHPRYDPIWAACQDLDLSINFHVGHAPHEDYFGPIPATEDSVTLPGAVGIYISEVCWWAIRPLTFMIWGGVFERFPKLKVAFTESTTVWVPEYLMLMDQRYSTTHYS</sequence>
<organism evidence="3">
    <name type="scientific">marine sediment metagenome</name>
    <dbReference type="NCBI Taxonomy" id="412755"/>
    <lineage>
        <taxon>unclassified sequences</taxon>
        <taxon>metagenomes</taxon>
        <taxon>ecological metagenomes</taxon>
    </lineage>
</organism>
<dbReference type="Gene3D" id="3.20.20.140">
    <property type="entry name" value="Metal-dependent hydrolases"/>
    <property type="match status" value="1"/>
</dbReference>
<dbReference type="GO" id="GO:0016831">
    <property type="term" value="F:carboxy-lyase activity"/>
    <property type="evidence" value="ECO:0007669"/>
    <property type="project" value="InterPro"/>
</dbReference>
<dbReference type="InterPro" id="IPR032465">
    <property type="entry name" value="ACMSD"/>
</dbReference>
<dbReference type="PANTHER" id="PTHR21240:SF28">
    <property type="entry name" value="ISO-OROTATE DECARBOXYLASE (EUROFUNG)"/>
    <property type="match status" value="1"/>
</dbReference>
<dbReference type="PANTHER" id="PTHR21240">
    <property type="entry name" value="2-AMINO-3-CARBOXYLMUCONATE-6-SEMIALDEHYDE DECARBOXYLASE"/>
    <property type="match status" value="1"/>
</dbReference>
<comment type="caution">
    <text evidence="3">The sequence shown here is derived from an EMBL/GenBank/DDBJ whole genome shotgun (WGS) entry which is preliminary data.</text>
</comment>